<keyword evidence="1" id="KW-0732">Signal</keyword>
<dbReference type="PROSITE" id="PS51257">
    <property type="entry name" value="PROKAR_LIPOPROTEIN"/>
    <property type="match status" value="1"/>
</dbReference>
<feature type="domain" description="DUF1541" evidence="2">
    <location>
        <begin position="137"/>
        <end position="187"/>
    </location>
</feature>
<name>A0ABY5FQK9_9BACL</name>
<sequence>MKVNKKLGMMTMALSLSGLLVACGEDEAPNTDTNMNDQMEETMDGNDHSGMDMSGSGDVPAGLTAAENPTFAVGDTAIITEAHMPGMEGAEATIVGAYDTVVYSISYDPMHGGERVEDHKWIIHEEVKNATTEPYEVGDEIDVEAEHMTGMGGTTATIDSAEETTVYMVDFTLESGEEVTNHKWVTEEELSAP</sequence>
<proteinExistence type="predicted"/>
<dbReference type="Proteomes" id="UP001060325">
    <property type="component" value="Chromosome"/>
</dbReference>
<evidence type="ECO:0000256" key="1">
    <source>
        <dbReference type="SAM" id="SignalP"/>
    </source>
</evidence>
<feature type="signal peptide" evidence="1">
    <location>
        <begin position="1"/>
        <end position="22"/>
    </location>
</feature>
<organism evidence="3 4">
    <name type="scientific">Exiguobacterium aurantiacum</name>
    <dbReference type="NCBI Taxonomy" id="33987"/>
    <lineage>
        <taxon>Bacteria</taxon>
        <taxon>Bacillati</taxon>
        <taxon>Bacillota</taxon>
        <taxon>Bacilli</taxon>
        <taxon>Bacillales</taxon>
        <taxon>Bacillales Family XII. Incertae Sedis</taxon>
        <taxon>Exiguobacterium</taxon>
    </lineage>
</organism>
<feature type="chain" id="PRO_5046172027" evidence="1">
    <location>
        <begin position="23"/>
        <end position="193"/>
    </location>
</feature>
<dbReference type="RefSeq" id="WP_255177800.1">
    <property type="nucleotide sequence ID" value="NZ_CP101462.1"/>
</dbReference>
<protein>
    <submittedName>
        <fullName evidence="3">YdhK family protein</fullName>
    </submittedName>
</protein>
<dbReference type="InterPro" id="IPR011438">
    <property type="entry name" value="DUF1541"/>
</dbReference>
<dbReference type="EMBL" id="CP101462">
    <property type="protein sequence ID" value="UTT43413.1"/>
    <property type="molecule type" value="Genomic_DNA"/>
</dbReference>
<reference evidence="3" key="1">
    <citation type="submission" date="2022-07" db="EMBL/GenBank/DDBJ databases">
        <title>Complete genome of CX2.</title>
        <authorList>
            <person name="Cao G."/>
        </authorList>
    </citation>
    <scope>NUCLEOTIDE SEQUENCE</scope>
    <source>
        <strain evidence="3">CX2</strain>
    </source>
</reference>
<gene>
    <name evidence="3" type="ORF">NMQ00_02620</name>
</gene>
<accession>A0ABY5FQK9</accession>
<feature type="domain" description="DUF1541" evidence="2">
    <location>
        <begin position="73"/>
        <end position="124"/>
    </location>
</feature>
<evidence type="ECO:0000259" key="2">
    <source>
        <dbReference type="Pfam" id="PF07563"/>
    </source>
</evidence>
<evidence type="ECO:0000313" key="3">
    <source>
        <dbReference type="EMBL" id="UTT43413.1"/>
    </source>
</evidence>
<keyword evidence="4" id="KW-1185">Reference proteome</keyword>
<dbReference type="Pfam" id="PF07563">
    <property type="entry name" value="DUF1541"/>
    <property type="match status" value="2"/>
</dbReference>
<evidence type="ECO:0000313" key="4">
    <source>
        <dbReference type="Proteomes" id="UP001060325"/>
    </source>
</evidence>
<dbReference type="Gene3D" id="2.30.30.1210">
    <property type="entry name" value="Domain of unknown function DUF1541"/>
    <property type="match status" value="1"/>
</dbReference>